<evidence type="ECO:0000256" key="14">
    <source>
        <dbReference type="PROSITE-ProRule" id="PRU00452"/>
    </source>
</evidence>
<dbReference type="FunFam" id="3.30.40.10:FF:000003">
    <property type="entry name" value="E3 SUMO-protein ligase PIAS2 isoform X1"/>
    <property type="match status" value="1"/>
</dbReference>
<dbReference type="InterPro" id="IPR036361">
    <property type="entry name" value="SAP_dom_sf"/>
</dbReference>
<dbReference type="Pfam" id="PF14324">
    <property type="entry name" value="PINIT"/>
    <property type="match status" value="1"/>
</dbReference>
<dbReference type="GO" id="GO:0008270">
    <property type="term" value="F:zinc ion binding"/>
    <property type="evidence" value="ECO:0007669"/>
    <property type="project" value="UniProtKB-KW"/>
</dbReference>
<dbReference type="PROSITE" id="PS51466">
    <property type="entry name" value="PINIT"/>
    <property type="match status" value="1"/>
</dbReference>
<dbReference type="GO" id="GO:0006357">
    <property type="term" value="P:regulation of transcription by RNA polymerase II"/>
    <property type="evidence" value="ECO:0007669"/>
    <property type="project" value="TreeGrafter"/>
</dbReference>
<keyword evidence="4" id="KW-1017">Isopeptide bond</keyword>
<dbReference type="InterPro" id="IPR023321">
    <property type="entry name" value="PINIT"/>
</dbReference>
<feature type="domain" description="SP-RING-type" evidence="17">
    <location>
        <begin position="347"/>
        <end position="428"/>
    </location>
</feature>
<dbReference type="FunFam" id="1.10.720.30:FF:000001">
    <property type="entry name" value="E3 SUMO-protein ligase PIAS2 isoform 1"/>
    <property type="match status" value="1"/>
</dbReference>
<feature type="region of interest" description="Disordered" evidence="15">
    <location>
        <begin position="453"/>
        <end position="525"/>
    </location>
</feature>
<keyword evidence="13" id="KW-0539">Nucleus</keyword>
<accession>A0A3P9AQ88</accession>
<keyword evidence="20" id="KW-1185">Reference proteome</keyword>
<feature type="compositionally biased region" description="Low complexity" evidence="15">
    <location>
        <begin position="510"/>
        <end position="522"/>
    </location>
</feature>
<dbReference type="PROSITE" id="PS50800">
    <property type="entry name" value="SAP"/>
    <property type="match status" value="1"/>
</dbReference>
<dbReference type="FunFam" id="2.60.120.780:FF:000001">
    <property type="entry name" value="E3 SUMO-protein ligase PIAS2 isoform X1"/>
    <property type="match status" value="1"/>
</dbReference>
<comment type="subcellular location">
    <subcellularLocation>
        <location evidence="1">Nucleus speckle</location>
    </subcellularLocation>
</comment>
<dbReference type="InterPro" id="IPR013083">
    <property type="entry name" value="Znf_RING/FYVE/PHD"/>
</dbReference>
<dbReference type="SUPFAM" id="SSF68906">
    <property type="entry name" value="SAP domain"/>
    <property type="match status" value="1"/>
</dbReference>
<dbReference type="Pfam" id="PF02891">
    <property type="entry name" value="zf-MIZ"/>
    <property type="match status" value="1"/>
</dbReference>
<evidence type="ECO:0000259" key="16">
    <source>
        <dbReference type="PROSITE" id="PS50800"/>
    </source>
</evidence>
<dbReference type="Gene3D" id="2.60.120.780">
    <property type="entry name" value="PINIT domain"/>
    <property type="match status" value="1"/>
</dbReference>
<feature type="region of interest" description="Disordered" evidence="15">
    <location>
        <begin position="618"/>
        <end position="686"/>
    </location>
</feature>
<dbReference type="Proteomes" id="UP000265140">
    <property type="component" value="Chromosome 19"/>
</dbReference>
<dbReference type="Ensembl" id="ENSELUT00000043699.3">
    <property type="protein sequence ID" value="ENSELUP00000042950.2"/>
    <property type="gene ID" value="ENSELUG00000024418.3"/>
</dbReference>
<evidence type="ECO:0000256" key="13">
    <source>
        <dbReference type="ARBA" id="ARBA00023242"/>
    </source>
</evidence>
<reference evidence="19" key="4">
    <citation type="submission" date="2025-09" db="UniProtKB">
        <authorList>
            <consortium name="Ensembl"/>
        </authorList>
    </citation>
    <scope>IDENTIFICATION</scope>
</reference>
<name>A0A3P9AQ88_ESOLU</name>
<dbReference type="Gene3D" id="1.10.720.30">
    <property type="entry name" value="SAP domain"/>
    <property type="match status" value="1"/>
</dbReference>
<dbReference type="Gene3D" id="3.30.40.10">
    <property type="entry name" value="Zinc/RING finger domain, C3HC4 (zinc finger)"/>
    <property type="match status" value="1"/>
</dbReference>
<comment type="similarity">
    <text evidence="3">Belongs to the PIAS family.</text>
</comment>
<keyword evidence="11" id="KW-0805">Transcription regulation</keyword>
<comment type="pathway">
    <text evidence="2">Protein modification; protein sumoylation.</text>
</comment>
<dbReference type="GO" id="GO:0061665">
    <property type="term" value="F:SUMO ligase activity"/>
    <property type="evidence" value="ECO:0007669"/>
    <property type="project" value="TreeGrafter"/>
</dbReference>
<evidence type="ECO:0000256" key="8">
    <source>
        <dbReference type="ARBA" id="ARBA00022786"/>
    </source>
</evidence>
<dbReference type="OMA" id="HRYSPIN"/>
<feature type="domain" description="PINIT" evidence="18">
    <location>
        <begin position="151"/>
        <end position="315"/>
    </location>
</feature>
<dbReference type="GO" id="GO:0016607">
    <property type="term" value="C:nuclear speck"/>
    <property type="evidence" value="ECO:0007669"/>
    <property type="project" value="UniProtKB-SubCell"/>
</dbReference>
<evidence type="ECO:0000313" key="19">
    <source>
        <dbReference type="Ensembl" id="ENSELUP00000042950.2"/>
    </source>
</evidence>
<keyword evidence="5" id="KW-0808">Transferase</keyword>
<feature type="compositionally biased region" description="Basic and acidic residues" evidence="15">
    <location>
        <begin position="654"/>
        <end position="667"/>
    </location>
</feature>
<evidence type="ECO:0000256" key="9">
    <source>
        <dbReference type="ARBA" id="ARBA00022833"/>
    </source>
</evidence>
<dbReference type="STRING" id="8010.ENSELUP00000042950"/>
<evidence type="ECO:0008006" key="21">
    <source>
        <dbReference type="Google" id="ProtNLM"/>
    </source>
</evidence>
<evidence type="ECO:0000256" key="6">
    <source>
        <dbReference type="ARBA" id="ARBA00022723"/>
    </source>
</evidence>
<dbReference type="GO" id="GO:0016925">
    <property type="term" value="P:protein sumoylation"/>
    <property type="evidence" value="ECO:0007669"/>
    <property type="project" value="UniProtKB-UniPathway"/>
</dbReference>
<evidence type="ECO:0000256" key="7">
    <source>
        <dbReference type="ARBA" id="ARBA00022771"/>
    </source>
</evidence>
<dbReference type="SMART" id="SM00513">
    <property type="entry name" value="SAP"/>
    <property type="match status" value="1"/>
</dbReference>
<feature type="domain" description="SAP" evidence="16">
    <location>
        <begin position="41"/>
        <end position="75"/>
    </location>
</feature>
<evidence type="ECO:0000313" key="20">
    <source>
        <dbReference type="Proteomes" id="UP000265140"/>
    </source>
</evidence>
<evidence type="ECO:0000256" key="10">
    <source>
        <dbReference type="ARBA" id="ARBA00022843"/>
    </source>
</evidence>
<protein>
    <recommendedName>
        <fullName evidence="21">Protein inhibitor of activated STAT, 1b</fullName>
    </recommendedName>
</protein>
<dbReference type="CDD" id="cd16818">
    <property type="entry name" value="SP-RING_PIAS1"/>
    <property type="match status" value="1"/>
</dbReference>
<dbReference type="InterPro" id="IPR004181">
    <property type="entry name" value="Znf_MIZ"/>
</dbReference>
<evidence type="ECO:0000259" key="18">
    <source>
        <dbReference type="PROSITE" id="PS51466"/>
    </source>
</evidence>
<evidence type="ECO:0000256" key="2">
    <source>
        <dbReference type="ARBA" id="ARBA00004718"/>
    </source>
</evidence>
<dbReference type="UniPathway" id="UPA00886"/>
<dbReference type="PROSITE" id="PS51044">
    <property type="entry name" value="ZF_SP_RING"/>
    <property type="match status" value="1"/>
</dbReference>
<organism evidence="19 20">
    <name type="scientific">Esox lucius</name>
    <name type="common">Northern pike</name>
    <dbReference type="NCBI Taxonomy" id="8010"/>
    <lineage>
        <taxon>Eukaryota</taxon>
        <taxon>Metazoa</taxon>
        <taxon>Chordata</taxon>
        <taxon>Craniata</taxon>
        <taxon>Vertebrata</taxon>
        <taxon>Euteleostomi</taxon>
        <taxon>Actinopterygii</taxon>
        <taxon>Neopterygii</taxon>
        <taxon>Teleostei</taxon>
        <taxon>Protacanthopterygii</taxon>
        <taxon>Esociformes</taxon>
        <taxon>Esocidae</taxon>
        <taxon>Esox</taxon>
    </lineage>
</organism>
<dbReference type="Bgee" id="ENSELUG00000024418">
    <property type="expression patterns" value="Expressed in head kidney and 15 other cell types or tissues"/>
</dbReference>
<evidence type="ECO:0000256" key="4">
    <source>
        <dbReference type="ARBA" id="ARBA00022499"/>
    </source>
</evidence>
<evidence type="ECO:0000256" key="1">
    <source>
        <dbReference type="ARBA" id="ARBA00004324"/>
    </source>
</evidence>
<reference evidence="19" key="2">
    <citation type="submission" date="2020-02" db="EMBL/GenBank/DDBJ databases">
        <title>Esox lucius (northern pike) genome, fEsoLuc1, primary haplotype.</title>
        <authorList>
            <person name="Myers G."/>
            <person name="Karagic N."/>
            <person name="Meyer A."/>
            <person name="Pippel M."/>
            <person name="Reichard M."/>
            <person name="Winkler S."/>
            <person name="Tracey A."/>
            <person name="Sims Y."/>
            <person name="Howe K."/>
            <person name="Rhie A."/>
            <person name="Formenti G."/>
            <person name="Durbin R."/>
            <person name="Fedrigo O."/>
            <person name="Jarvis E.D."/>
        </authorList>
    </citation>
    <scope>NUCLEOTIDE SEQUENCE [LARGE SCALE GENOMIC DNA]</scope>
</reference>
<feature type="compositionally biased region" description="Polar residues" evidence="15">
    <location>
        <begin position="473"/>
        <end position="484"/>
    </location>
</feature>
<keyword evidence="12" id="KW-0804">Transcription</keyword>
<dbReference type="AlphaFoldDB" id="A0A3P9AQ88"/>
<keyword evidence="9" id="KW-0862">Zinc</keyword>
<keyword evidence="10" id="KW-0832">Ubl conjugation</keyword>
<evidence type="ECO:0000256" key="3">
    <source>
        <dbReference type="ARBA" id="ARBA00005383"/>
    </source>
</evidence>
<dbReference type="InParanoid" id="A0A3P9AQ88"/>
<evidence type="ECO:0000256" key="15">
    <source>
        <dbReference type="SAM" id="MobiDB-lite"/>
    </source>
</evidence>
<keyword evidence="8" id="KW-0833">Ubl conjugation pathway</keyword>
<evidence type="ECO:0000256" key="12">
    <source>
        <dbReference type="ARBA" id="ARBA00023163"/>
    </source>
</evidence>
<dbReference type="GO" id="GO:0003712">
    <property type="term" value="F:transcription coregulator activity"/>
    <property type="evidence" value="ECO:0007669"/>
    <property type="project" value="TreeGrafter"/>
</dbReference>
<evidence type="ECO:0000259" key="17">
    <source>
        <dbReference type="PROSITE" id="PS51044"/>
    </source>
</evidence>
<keyword evidence="7 14" id="KW-0863">Zinc-finger</keyword>
<dbReference type="InterPro" id="IPR003034">
    <property type="entry name" value="SAP_dom"/>
</dbReference>
<feature type="compositionally biased region" description="Low complexity" evidence="15">
    <location>
        <begin position="631"/>
        <end position="653"/>
    </location>
</feature>
<evidence type="ECO:0000256" key="5">
    <source>
        <dbReference type="ARBA" id="ARBA00022679"/>
    </source>
</evidence>
<keyword evidence="6" id="KW-0479">Metal-binding</keyword>
<dbReference type="GeneTree" id="ENSGT01030000234539"/>
<dbReference type="PANTHER" id="PTHR10782:SF11">
    <property type="entry name" value="E3 SUMO-PROTEIN LIGASE PIAS1"/>
    <property type="match status" value="1"/>
</dbReference>
<dbReference type="PANTHER" id="PTHR10782">
    <property type="entry name" value="ZINC FINGER MIZ DOMAIN-CONTAINING PROTEIN"/>
    <property type="match status" value="1"/>
</dbReference>
<evidence type="ECO:0000256" key="11">
    <source>
        <dbReference type="ARBA" id="ARBA00023015"/>
    </source>
</evidence>
<sequence length="686" mass="75034">MQTSVCLECVVEAGKTQRILGNATLIGCLFFPPPPRVQQMVMSLRVSELQVLLGYAGRNKHGRKHELLTKALHLLKAGCSPAVQMKVKELYRRRFPTKMVSPVDLAVPGVHSTSSLPGGLTALGFDGHGSPSPLSLPVSLLGPKHELGLPLLPPSLHPVHPDIKLQRLPFYDVLDELIKPTSLATDNSQRFQETCYAFALTPQQVQQISSSMDISGTKCDFAVQVQLRFCLSETSCPQEDHFPSNLCVKVNSKPCNLPGYLPPTKNGVEPKRPSRPINITSLVRLSTTVPNTIVVSWTLEIGRSFSMAVYLVRQQTSTTLLQRLRAKGIRNPDHSRALIKEKLTADPDSEIATTSLRVSLLCPLGKMRLLIPCRALTCSHLQCFDATLYIQMNEKKPTWVCPVCDKKAPYEHLIIDGLFMEILNSCVDCDEIQFKEDGNWYPMRSKKEVTEVSASFNGDDDSCRTVESEHQKNSSSHSPNNQKVQVIDLTLDSSSDDDLDDEPPPKRACPSSSLSPASPPASKGVLNLHSQASPVVRAPSMPPVEPSYIPPPPPLIQDYRHYYHTPNDLDLNFFSFLQGDNHQHYNMVMAAAAAASASSSDDHDLLLNRFLPYSSSQMFLDQPGTPGGGSSALAPANGGSNSGSSSSLVSSGSLRDRDRDRDSHSNRSDPTGAVIYGSIPDVISLD</sequence>
<reference evidence="19" key="3">
    <citation type="submission" date="2025-08" db="UniProtKB">
        <authorList>
            <consortium name="Ensembl"/>
        </authorList>
    </citation>
    <scope>IDENTIFICATION</scope>
</reference>
<dbReference type="InterPro" id="IPR038654">
    <property type="entry name" value="PINIT_sf"/>
</dbReference>
<feature type="compositionally biased region" description="Basic and acidic residues" evidence="15">
    <location>
        <begin position="461"/>
        <end position="472"/>
    </location>
</feature>
<proteinExistence type="inferred from homology"/>
<reference evidence="20" key="1">
    <citation type="journal article" date="2014" name="PLoS ONE">
        <title>The genome and linkage map of the northern pike (Esox lucius): conserved synteny revealed between the salmonid sister group and the Neoteleostei.</title>
        <authorList>
            <person name="Rondeau E.B."/>
            <person name="Minkley D.R."/>
            <person name="Leong J.S."/>
            <person name="Messmer A.M."/>
            <person name="Jantzen J.R."/>
            <person name="von Schalburg K.R."/>
            <person name="Lemon C."/>
            <person name="Bird N.H."/>
            <person name="Koop B.F."/>
        </authorList>
    </citation>
    <scope>NUCLEOTIDE SEQUENCE</scope>
</reference>
<dbReference type="GO" id="GO:0000785">
    <property type="term" value="C:chromatin"/>
    <property type="evidence" value="ECO:0007669"/>
    <property type="project" value="TreeGrafter"/>
</dbReference>